<dbReference type="PANTHER" id="PTHR11820:SF8">
    <property type="entry name" value="BLL6360 PROTEIN"/>
    <property type="match status" value="1"/>
</dbReference>
<dbReference type="Pfam" id="PF01557">
    <property type="entry name" value="FAA_hydrolase"/>
    <property type="match status" value="1"/>
</dbReference>
<keyword evidence="4 6" id="KW-0378">Hydrolase</keyword>
<evidence type="ECO:0000256" key="4">
    <source>
        <dbReference type="ARBA" id="ARBA00022801"/>
    </source>
</evidence>
<comment type="similarity">
    <text evidence="2">Belongs to the FAH family.</text>
</comment>
<keyword evidence="3" id="KW-0479">Metal-binding</keyword>
<dbReference type="GO" id="GO:0016853">
    <property type="term" value="F:isomerase activity"/>
    <property type="evidence" value="ECO:0007669"/>
    <property type="project" value="UniProtKB-ARBA"/>
</dbReference>
<feature type="domain" description="Fumarylacetoacetase-like C-terminal" evidence="5">
    <location>
        <begin position="72"/>
        <end position="276"/>
    </location>
</feature>
<dbReference type="AlphaFoldDB" id="A0A853GR04"/>
<sequence>MKLVRFGASGAEKPGLFDAQGVLRDLSGAVPDIDSALLAQDGLKKLTSLKPEDLPVVEGEPRIGPCVGKIGKIVCVGLNYSDHAKESGAATPTEPILFLKPSSSICGPYDGVEIPRGSEKTDWEVELGVVIGRRAKYVDEAKALDYVAGYCLVNDVSERAYQLERLGQWDKGKGHDTFAPIGPWLVTRDEVPNPQALRLWTEVNGKRYQDGSTANMIFDVKTLICYISKFMTLEPGDIISTGTPAGVGMGQSPVLYLREGDVMKLGIQGLGEQQQRCIAPT</sequence>
<dbReference type="RefSeq" id="WP_130038253.1">
    <property type="nucleotide sequence ID" value="NZ_JACCEV010000001.1"/>
</dbReference>
<dbReference type="EMBL" id="JACCEV010000001">
    <property type="protein sequence ID" value="NYT84587.1"/>
    <property type="molecule type" value="Genomic_DNA"/>
</dbReference>
<evidence type="ECO:0000313" key="7">
    <source>
        <dbReference type="Proteomes" id="UP000554144"/>
    </source>
</evidence>
<evidence type="ECO:0000256" key="2">
    <source>
        <dbReference type="ARBA" id="ARBA00010211"/>
    </source>
</evidence>
<dbReference type="SUPFAM" id="SSF56529">
    <property type="entry name" value="FAH"/>
    <property type="match status" value="1"/>
</dbReference>
<dbReference type="OrthoDB" id="9805307at2"/>
<comment type="caution">
    <text evidence="6">The sequence shown here is derived from an EMBL/GenBank/DDBJ whole genome shotgun (WGS) entry which is preliminary data.</text>
</comment>
<keyword evidence="7" id="KW-1185">Reference proteome</keyword>
<dbReference type="Proteomes" id="UP000554144">
    <property type="component" value="Unassembled WGS sequence"/>
</dbReference>
<dbReference type="GO" id="GO:0019752">
    <property type="term" value="P:carboxylic acid metabolic process"/>
    <property type="evidence" value="ECO:0007669"/>
    <property type="project" value="UniProtKB-ARBA"/>
</dbReference>
<proteinExistence type="inferred from homology"/>
<dbReference type="GO" id="GO:0016787">
    <property type="term" value="F:hydrolase activity"/>
    <property type="evidence" value="ECO:0007669"/>
    <property type="project" value="UniProtKB-KW"/>
</dbReference>
<reference evidence="6 7" key="1">
    <citation type="submission" date="2020-07" db="EMBL/GenBank/DDBJ databases">
        <title>Taxonomic revisions and descriptions of new bacterial species based on genomic comparisons in the high-G+C-content subgroup of the family Alcaligenaceae.</title>
        <authorList>
            <person name="Szabo A."/>
            <person name="Felfoldi T."/>
        </authorList>
    </citation>
    <scope>NUCLEOTIDE SEQUENCE [LARGE SCALE GENOMIC DNA]</scope>
    <source>
        <strain evidence="6 7">DSM 25667</strain>
    </source>
</reference>
<evidence type="ECO:0000259" key="5">
    <source>
        <dbReference type="Pfam" id="PF01557"/>
    </source>
</evidence>
<dbReference type="InterPro" id="IPR036663">
    <property type="entry name" value="Fumarylacetoacetase_C_sf"/>
</dbReference>
<dbReference type="Gene3D" id="3.90.850.10">
    <property type="entry name" value="Fumarylacetoacetase-like, C-terminal domain"/>
    <property type="match status" value="1"/>
</dbReference>
<accession>A0A853GR04</accession>
<protein>
    <submittedName>
        <fullName evidence="6">Fumarylacetoacetate hydrolase family protein</fullName>
    </submittedName>
</protein>
<dbReference type="InterPro" id="IPR011234">
    <property type="entry name" value="Fumarylacetoacetase-like_C"/>
</dbReference>
<gene>
    <name evidence="6" type="ORF">H0A62_03120</name>
</gene>
<evidence type="ECO:0000256" key="3">
    <source>
        <dbReference type="ARBA" id="ARBA00022723"/>
    </source>
</evidence>
<comment type="cofactor">
    <cofactor evidence="1">
        <name>Mg(2+)</name>
        <dbReference type="ChEBI" id="CHEBI:18420"/>
    </cofactor>
</comment>
<organism evidence="6 7">
    <name type="scientific">Pollutimonas harenae</name>
    <dbReference type="NCBI Taxonomy" id="657015"/>
    <lineage>
        <taxon>Bacteria</taxon>
        <taxon>Pseudomonadati</taxon>
        <taxon>Pseudomonadota</taxon>
        <taxon>Betaproteobacteria</taxon>
        <taxon>Burkholderiales</taxon>
        <taxon>Alcaligenaceae</taxon>
        <taxon>Pollutimonas</taxon>
    </lineage>
</organism>
<evidence type="ECO:0000313" key="6">
    <source>
        <dbReference type="EMBL" id="NYT84587.1"/>
    </source>
</evidence>
<dbReference type="PANTHER" id="PTHR11820">
    <property type="entry name" value="ACYLPYRUVASE"/>
    <property type="match status" value="1"/>
</dbReference>
<name>A0A853GR04_9BURK</name>
<dbReference type="GO" id="GO:0046872">
    <property type="term" value="F:metal ion binding"/>
    <property type="evidence" value="ECO:0007669"/>
    <property type="project" value="UniProtKB-KW"/>
</dbReference>
<dbReference type="FunFam" id="3.90.850.10:FF:000002">
    <property type="entry name" value="2-hydroxyhepta-2,4-diene-1,7-dioate isomerase"/>
    <property type="match status" value="1"/>
</dbReference>
<evidence type="ECO:0000256" key="1">
    <source>
        <dbReference type="ARBA" id="ARBA00001946"/>
    </source>
</evidence>